<dbReference type="Pfam" id="PF00905">
    <property type="entry name" value="Transpeptidase"/>
    <property type="match status" value="1"/>
</dbReference>
<dbReference type="Pfam" id="PF00912">
    <property type="entry name" value="Transgly"/>
    <property type="match status" value="1"/>
</dbReference>
<keyword evidence="5" id="KW-0645">Protease</keyword>
<dbReference type="GO" id="GO:0006508">
    <property type="term" value="P:proteolysis"/>
    <property type="evidence" value="ECO:0007669"/>
    <property type="project" value="UniProtKB-KW"/>
</dbReference>
<keyword evidence="9" id="KW-0511">Multifunctional enzyme</keyword>
<dbReference type="InterPro" id="IPR036950">
    <property type="entry name" value="PBP_transglycosylase"/>
</dbReference>
<keyword evidence="16" id="KW-1185">Reference proteome</keyword>
<dbReference type="eggNOG" id="COG4953">
    <property type="taxonomic scope" value="Bacteria"/>
</dbReference>
<dbReference type="InterPro" id="IPR012338">
    <property type="entry name" value="Beta-lactam/transpept-like"/>
</dbReference>
<evidence type="ECO:0000256" key="6">
    <source>
        <dbReference type="ARBA" id="ARBA00022676"/>
    </source>
</evidence>
<evidence type="ECO:0000256" key="9">
    <source>
        <dbReference type="ARBA" id="ARBA00023268"/>
    </source>
</evidence>
<evidence type="ECO:0000259" key="14">
    <source>
        <dbReference type="Pfam" id="PF06832"/>
    </source>
</evidence>
<dbReference type="InterPro" id="IPR011815">
    <property type="entry name" value="PBP_1c"/>
</dbReference>
<evidence type="ECO:0000256" key="11">
    <source>
        <dbReference type="ARBA" id="ARBA00049902"/>
    </source>
</evidence>
<evidence type="ECO:0000256" key="2">
    <source>
        <dbReference type="ARBA" id="ARBA00007090"/>
    </source>
</evidence>
<dbReference type="GO" id="GO:0004180">
    <property type="term" value="F:carboxypeptidase activity"/>
    <property type="evidence" value="ECO:0007669"/>
    <property type="project" value="UniProtKB-KW"/>
</dbReference>
<comment type="similarity">
    <text evidence="2">In the C-terminal section; belongs to the transpeptidase family.</text>
</comment>
<dbReference type="PATRIC" id="fig|269796.9.peg.159"/>
<dbReference type="Gene3D" id="1.10.3810.10">
    <property type="entry name" value="Biosynthetic peptidoglycan transglycosylase-like"/>
    <property type="match status" value="1"/>
</dbReference>
<dbReference type="CAZy" id="GT51">
    <property type="family name" value="Glycosyltransferase Family 51"/>
</dbReference>
<reference evidence="15 16" key="1">
    <citation type="journal article" date="2011" name="Stand. Genomic Sci.">
        <title>Complete genome sequence of Rhodospirillum rubrum type strain (S1).</title>
        <authorList>
            <person name="Munk A.C."/>
            <person name="Copeland A."/>
            <person name="Lucas S."/>
            <person name="Lapidus A."/>
            <person name="Del Rio T.G."/>
            <person name="Barry K."/>
            <person name="Detter J.C."/>
            <person name="Hammon N."/>
            <person name="Israni S."/>
            <person name="Pitluck S."/>
            <person name="Brettin T."/>
            <person name="Bruce D."/>
            <person name="Han C."/>
            <person name="Tapia R."/>
            <person name="Gilna P."/>
            <person name="Schmutz J."/>
            <person name="Larimer F."/>
            <person name="Land M."/>
            <person name="Kyrpides N.C."/>
            <person name="Mavromatis K."/>
            <person name="Richardson P."/>
            <person name="Rohde M."/>
            <person name="Goker M."/>
            <person name="Klenk H.P."/>
            <person name="Zhang Y."/>
            <person name="Roberts G.P."/>
            <person name="Reslewic S."/>
            <person name="Schwartz D.C."/>
        </authorList>
    </citation>
    <scope>NUCLEOTIDE SEQUENCE [LARGE SCALE GENOMIC DNA]</scope>
    <source>
        <strain evidence="16">ATCC 11170 / ATH 1.1.1 / DSM 467 / LMG 4362 / NCIMB 8255 / S1</strain>
    </source>
</reference>
<evidence type="ECO:0000256" key="7">
    <source>
        <dbReference type="ARBA" id="ARBA00022679"/>
    </source>
</evidence>
<sequence>MTPPGRRGIGRWLRRLALGGLGLALLVGAGDHLLPPDLGRLTPSTRVMAANGAVLRAFLTAEGAWRLPGDPAAVDPFYLALLQAFEDRRFASHPGVDPLAVARALGQWLANGKVISGASTLTMQTVRLLDPRPERTIAAKLVEMVRAVQLEAHLGKTGVLGAYLTLAPFGGNLEGVRAGSLAWLGKDPRRLTPGEAALLVALPQAPEALRPDRHPAAARAARDKVLERAVRDGLLDPAQAREAKAEPVPTTRRPMPFSAPHLTERLAAGAPAGAPIATTIDEGLQNRLERLARRVAVPLGPGQSLALLAAESASGRILASVGSPDYLDPERVGAIDMTRAVRSPGSALKPLLYGMAFERHIVHPETLMIDRPTRFGAYTPANFGDAHWGEVSVREALAQSLNVPAVMLLDRLGPLAFATRLQSAGIALRLPKGVERPGLPLALGGLGVRLEDLVGLFAAIDAGGAAPPLRALAGAPLPARRVLEPAAAWQVADILAGSPPPPGMILADLRQGGRTVAFKTGTSYGFRDAWAVGFDGKVTIGVWVGRPDGTPSPGAFGRATAAPLLFQAFEALEGRPPPPRSRPDGVFIGANGDLPPPLRRLDGEPPRAGRRLAVDRDALTIAFPPDGSVLDPASLVDGLALSARGGQRPLTWLVDGRPLVSPAFARTARWMPPSLPRGGALAVRVSVVDAGGQGDTAQVWIGQSPP</sequence>
<name>Q2RY85_RHORT</name>
<gene>
    <name evidence="15" type="ordered locus">Rru_A0105</name>
</gene>
<dbReference type="PANTHER" id="PTHR32282:SF15">
    <property type="entry name" value="PENICILLIN-BINDING PROTEIN 1C"/>
    <property type="match status" value="1"/>
</dbReference>
<feature type="domain" description="Penicillin-binding protein transpeptidase" evidence="12">
    <location>
        <begin position="308"/>
        <end position="533"/>
    </location>
</feature>
<evidence type="ECO:0000256" key="3">
    <source>
        <dbReference type="ARBA" id="ARBA00007739"/>
    </source>
</evidence>
<feature type="domain" description="Penicillin-binding C-terminal" evidence="14">
    <location>
        <begin position="612"/>
        <end position="699"/>
    </location>
</feature>
<accession>Q2RY85</accession>
<keyword evidence="6 15" id="KW-0328">Glycosyltransferase</keyword>
<dbReference type="InterPro" id="IPR001264">
    <property type="entry name" value="Glyco_trans_51"/>
</dbReference>
<organism evidence="15 16">
    <name type="scientific">Rhodospirillum rubrum (strain ATCC 11170 / ATH 1.1.1 / DSM 467 / LMG 4362 / NCIMB 8255 / S1)</name>
    <dbReference type="NCBI Taxonomy" id="269796"/>
    <lineage>
        <taxon>Bacteria</taxon>
        <taxon>Pseudomonadati</taxon>
        <taxon>Pseudomonadota</taxon>
        <taxon>Alphaproteobacteria</taxon>
        <taxon>Rhodospirillales</taxon>
        <taxon>Rhodospirillaceae</taxon>
        <taxon>Rhodospirillum</taxon>
    </lineage>
</organism>
<dbReference type="InterPro" id="IPR050396">
    <property type="entry name" value="Glycosyltr_51/Transpeptidase"/>
</dbReference>
<dbReference type="NCBIfam" id="TIGR02073">
    <property type="entry name" value="PBP_1c"/>
    <property type="match status" value="1"/>
</dbReference>
<dbReference type="InterPro" id="IPR001460">
    <property type="entry name" value="PCN-bd_Tpept"/>
</dbReference>
<evidence type="ECO:0000256" key="5">
    <source>
        <dbReference type="ARBA" id="ARBA00022670"/>
    </source>
</evidence>
<dbReference type="SUPFAM" id="SSF56601">
    <property type="entry name" value="beta-lactamase/transpeptidase-like"/>
    <property type="match status" value="1"/>
</dbReference>
<dbReference type="GO" id="GO:0008658">
    <property type="term" value="F:penicillin binding"/>
    <property type="evidence" value="ECO:0007669"/>
    <property type="project" value="InterPro"/>
</dbReference>
<keyword evidence="8" id="KW-0378">Hydrolase</keyword>
<dbReference type="Proteomes" id="UP000001929">
    <property type="component" value="Chromosome"/>
</dbReference>
<evidence type="ECO:0000259" key="12">
    <source>
        <dbReference type="Pfam" id="PF00905"/>
    </source>
</evidence>
<dbReference type="InterPro" id="IPR023346">
    <property type="entry name" value="Lysozyme-like_dom_sf"/>
</dbReference>
<dbReference type="EMBL" id="CP000230">
    <property type="protein sequence ID" value="ABC20910.1"/>
    <property type="molecule type" value="Genomic_DNA"/>
</dbReference>
<dbReference type="RefSeq" id="WP_011387866.1">
    <property type="nucleotide sequence ID" value="NC_007643.1"/>
</dbReference>
<dbReference type="STRING" id="269796.Rru_A0105"/>
<dbReference type="UniPathway" id="UPA00219"/>
<evidence type="ECO:0000259" key="13">
    <source>
        <dbReference type="Pfam" id="PF00912"/>
    </source>
</evidence>
<dbReference type="HOGENOM" id="CLU_006354_7_3_5"/>
<feature type="domain" description="Glycosyl transferase family 51" evidence="13">
    <location>
        <begin position="74"/>
        <end position="229"/>
    </location>
</feature>
<dbReference type="GO" id="GO:0030288">
    <property type="term" value="C:outer membrane-bounded periplasmic space"/>
    <property type="evidence" value="ECO:0007669"/>
    <property type="project" value="TreeGrafter"/>
</dbReference>
<evidence type="ECO:0000313" key="16">
    <source>
        <dbReference type="Proteomes" id="UP000001929"/>
    </source>
</evidence>
<dbReference type="PhylomeDB" id="Q2RY85"/>
<comment type="catalytic activity">
    <reaction evidence="11">
        <text>[GlcNAc-(1-&gt;4)-Mur2Ac(oyl-L-Ala-gamma-D-Glu-L-Lys-D-Ala-D-Ala)](n)-di-trans,octa-cis-undecaprenyl diphosphate + beta-D-GlcNAc-(1-&gt;4)-Mur2Ac(oyl-L-Ala-gamma-D-Glu-L-Lys-D-Ala-D-Ala)-di-trans,octa-cis-undecaprenyl diphosphate = [GlcNAc-(1-&gt;4)-Mur2Ac(oyl-L-Ala-gamma-D-Glu-L-Lys-D-Ala-D-Ala)](n+1)-di-trans,octa-cis-undecaprenyl diphosphate + di-trans,octa-cis-undecaprenyl diphosphate + H(+)</text>
        <dbReference type="Rhea" id="RHEA:23708"/>
        <dbReference type="Rhea" id="RHEA-COMP:9602"/>
        <dbReference type="Rhea" id="RHEA-COMP:9603"/>
        <dbReference type="ChEBI" id="CHEBI:15378"/>
        <dbReference type="ChEBI" id="CHEBI:58405"/>
        <dbReference type="ChEBI" id="CHEBI:60033"/>
        <dbReference type="ChEBI" id="CHEBI:78435"/>
        <dbReference type="EC" id="2.4.99.28"/>
    </reaction>
</comment>
<evidence type="ECO:0000256" key="8">
    <source>
        <dbReference type="ARBA" id="ARBA00022801"/>
    </source>
</evidence>
<dbReference type="KEGG" id="rru:Rru_A0105"/>
<evidence type="ECO:0000256" key="1">
    <source>
        <dbReference type="ARBA" id="ARBA00004752"/>
    </source>
</evidence>
<evidence type="ECO:0000256" key="4">
    <source>
        <dbReference type="ARBA" id="ARBA00022645"/>
    </source>
</evidence>
<dbReference type="EnsemblBacteria" id="ABC20910">
    <property type="protein sequence ID" value="ABC20910"/>
    <property type="gene ID" value="Rru_A0105"/>
</dbReference>
<dbReference type="EC" id="2.4.99.28" evidence="10"/>
<evidence type="ECO:0000256" key="10">
    <source>
        <dbReference type="ARBA" id="ARBA00044770"/>
    </source>
</evidence>
<proteinExistence type="inferred from homology"/>
<dbReference type="AlphaFoldDB" id="Q2RY85"/>
<comment type="similarity">
    <text evidence="3">In the N-terminal section; belongs to the glycosyltransferase 51 family.</text>
</comment>
<keyword evidence="7 15" id="KW-0808">Transferase</keyword>
<evidence type="ECO:0000313" key="15">
    <source>
        <dbReference type="EMBL" id="ABC20910.1"/>
    </source>
</evidence>
<dbReference type="PANTHER" id="PTHR32282">
    <property type="entry name" value="BINDING PROTEIN TRANSPEPTIDASE, PUTATIVE-RELATED"/>
    <property type="match status" value="1"/>
</dbReference>
<dbReference type="GO" id="GO:0008955">
    <property type="term" value="F:peptidoglycan glycosyltransferase activity"/>
    <property type="evidence" value="ECO:0007669"/>
    <property type="project" value="UniProtKB-EC"/>
</dbReference>
<dbReference type="SUPFAM" id="SSF53955">
    <property type="entry name" value="Lysozyme-like"/>
    <property type="match status" value="1"/>
</dbReference>
<dbReference type="InterPro" id="IPR009647">
    <property type="entry name" value="PBP_C"/>
</dbReference>
<keyword evidence="4" id="KW-0121">Carboxypeptidase</keyword>
<dbReference type="Pfam" id="PF06832">
    <property type="entry name" value="BiPBP_C"/>
    <property type="match status" value="1"/>
</dbReference>
<dbReference type="Gene3D" id="3.40.710.10">
    <property type="entry name" value="DD-peptidase/beta-lactamase superfamily"/>
    <property type="match status" value="1"/>
</dbReference>
<comment type="pathway">
    <text evidence="1">Cell wall biogenesis; peptidoglycan biosynthesis.</text>
</comment>
<protein>
    <recommendedName>
        <fullName evidence="10">peptidoglycan glycosyltransferase</fullName>
        <ecNumber evidence="10">2.4.99.28</ecNumber>
    </recommendedName>
</protein>
<dbReference type="GO" id="GO:0009252">
    <property type="term" value="P:peptidoglycan biosynthetic process"/>
    <property type="evidence" value="ECO:0007669"/>
    <property type="project" value="UniProtKB-UniPathway"/>
</dbReference>